<keyword evidence="8" id="KW-1185">Reference proteome</keyword>
<dbReference type="PANTHER" id="PTHR20899:SF1">
    <property type="entry name" value="PIERCER OF MICROTUBULE WALL 1 PROTEIN"/>
    <property type="match status" value="1"/>
</dbReference>
<dbReference type="PANTHER" id="PTHR20899">
    <property type="entry name" value="PIERCE HOMOLOG"/>
    <property type="match status" value="1"/>
</dbReference>
<evidence type="ECO:0000256" key="5">
    <source>
        <dbReference type="ARBA" id="ARBA00023273"/>
    </source>
</evidence>
<name>A0AA36BSW7_OCTVU</name>
<dbReference type="Proteomes" id="UP001162480">
    <property type="component" value="Chromosome 24"/>
</dbReference>
<comment type="similarity">
    <text evidence="6">Belongs to the PIERCE1 family.</text>
</comment>
<evidence type="ECO:0000313" key="8">
    <source>
        <dbReference type="Proteomes" id="UP001162480"/>
    </source>
</evidence>
<evidence type="ECO:0000256" key="4">
    <source>
        <dbReference type="ARBA" id="ARBA00023212"/>
    </source>
</evidence>
<evidence type="ECO:0000256" key="2">
    <source>
        <dbReference type="ARBA" id="ARBA00004245"/>
    </source>
</evidence>
<comment type="subcellular location">
    <subcellularLocation>
        <location evidence="1">Cell projection</location>
        <location evidence="1">Cilium</location>
    </subcellularLocation>
    <subcellularLocation>
        <location evidence="2">Cytoplasm</location>
        <location evidence="2">Cytoskeleton</location>
    </subcellularLocation>
</comment>
<evidence type="ECO:0000256" key="6">
    <source>
        <dbReference type="ARBA" id="ARBA00038014"/>
    </source>
</evidence>
<dbReference type="GO" id="GO:0035082">
    <property type="term" value="P:axoneme assembly"/>
    <property type="evidence" value="ECO:0007669"/>
    <property type="project" value="InterPro"/>
</dbReference>
<reference evidence="7" key="1">
    <citation type="submission" date="2023-08" db="EMBL/GenBank/DDBJ databases">
        <authorList>
            <person name="Alioto T."/>
            <person name="Alioto T."/>
            <person name="Gomez Garrido J."/>
        </authorList>
    </citation>
    <scope>NUCLEOTIDE SEQUENCE</scope>
</reference>
<evidence type="ECO:0000256" key="1">
    <source>
        <dbReference type="ARBA" id="ARBA00004138"/>
    </source>
</evidence>
<proteinExistence type="inferred from homology"/>
<keyword evidence="4" id="KW-0206">Cytoskeleton</keyword>
<evidence type="ECO:0000256" key="3">
    <source>
        <dbReference type="ARBA" id="ARBA00022490"/>
    </source>
</evidence>
<dbReference type="EMBL" id="OX597837">
    <property type="protein sequence ID" value="CAI9740011.1"/>
    <property type="molecule type" value="Genomic_DNA"/>
</dbReference>
<gene>
    <name evidence="7" type="ORF">OCTVUL_1B014188</name>
</gene>
<keyword evidence="3" id="KW-0963">Cytoplasm</keyword>
<keyword evidence="5" id="KW-0966">Cell projection</keyword>
<dbReference type="AlphaFoldDB" id="A0AA36BSW7"/>
<organism evidence="7 8">
    <name type="scientific">Octopus vulgaris</name>
    <name type="common">Common octopus</name>
    <dbReference type="NCBI Taxonomy" id="6645"/>
    <lineage>
        <taxon>Eukaryota</taxon>
        <taxon>Metazoa</taxon>
        <taxon>Spiralia</taxon>
        <taxon>Lophotrochozoa</taxon>
        <taxon>Mollusca</taxon>
        <taxon>Cephalopoda</taxon>
        <taxon>Coleoidea</taxon>
        <taxon>Octopodiformes</taxon>
        <taxon>Octopoda</taxon>
        <taxon>Incirrata</taxon>
        <taxon>Octopodidae</taxon>
        <taxon>Octopus</taxon>
    </lineage>
</organism>
<accession>A0AA36BSW7</accession>
<evidence type="ECO:0000313" key="7">
    <source>
        <dbReference type="EMBL" id="CAI9740011.1"/>
    </source>
</evidence>
<dbReference type="InterPro" id="IPR026507">
    <property type="entry name" value="PIRC1/2"/>
</dbReference>
<dbReference type="GO" id="GO:0005879">
    <property type="term" value="C:axonemal microtubule"/>
    <property type="evidence" value="ECO:0007669"/>
    <property type="project" value="InterPro"/>
</dbReference>
<dbReference type="Pfam" id="PF14892">
    <property type="entry name" value="PIRC1_2"/>
    <property type="match status" value="1"/>
</dbReference>
<protein>
    <submittedName>
        <fullName evidence="7">Uncharacterized protein</fullName>
    </submittedName>
</protein>
<sequence>MLESEGKNDTKPNEVPEMVECNGNLEICEKTSDCYKTAQGHKCDETGKDERHLLEEQDNNFITLCSAEWNLVLKSVAFVFSVCLKGYGRKEPVNPQFMTTSSEYGSIPPSIHTVPQCFYPKTLQFTKNLRNAGMYRNRSLNTALDKSYV</sequence>